<dbReference type="CTD" id="51642"/>
<name>A0AAJ7JI48_9HYME</name>
<dbReference type="PANTHER" id="PTHR13473:SF0">
    <property type="entry name" value="LARGE RIBOSOMAL SUBUNIT PROTEIN ML48"/>
    <property type="match status" value="1"/>
</dbReference>
<dbReference type="Proteomes" id="UP000694925">
    <property type="component" value="Unplaced"/>
</dbReference>
<keyword evidence="1" id="KW-0689">Ribosomal protein</keyword>
<evidence type="ECO:0000256" key="1">
    <source>
        <dbReference type="ARBA" id="ARBA00022980"/>
    </source>
</evidence>
<dbReference type="RefSeq" id="XP_017893304.1">
    <property type="nucleotide sequence ID" value="XM_018037815.2"/>
</dbReference>
<sequence>MVLNLKQVTTYCRCPLFNTTVRSYGVYDPPYLKKKETTIKVYPLLNVQIRGYKYPLLENYQSFIYKIAKILNVTVEDSFAFPHREFKINRYKKGSSLTDAEYNLKIYERDVQISNVTSIKCPIFVRILEAALPEGVSLTIDKYDPLIQKKRIIPNKELVDLKAALSELLQNRGK</sequence>
<dbReference type="InterPro" id="IPR027486">
    <property type="entry name" value="Ribosomal_uS10_dom"/>
</dbReference>
<dbReference type="PANTHER" id="PTHR13473">
    <property type="entry name" value="MITOCHONDRIAL RIBOSOMAL PROTEIN L48"/>
    <property type="match status" value="1"/>
</dbReference>
<dbReference type="InterPro" id="IPR027487">
    <property type="entry name" value="Ribosomal_mL48"/>
</dbReference>
<feature type="domain" description="Small ribosomal subunit protein uS10" evidence="3">
    <location>
        <begin position="46"/>
        <end position="141"/>
    </location>
</feature>
<gene>
    <name evidence="5" type="primary">LOC108632930</name>
</gene>
<keyword evidence="2" id="KW-0687">Ribonucleoprotein</keyword>
<dbReference type="Gene3D" id="3.30.70.600">
    <property type="entry name" value="Ribosomal protein S10 domain"/>
    <property type="match status" value="1"/>
</dbReference>
<evidence type="ECO:0000256" key="2">
    <source>
        <dbReference type="ARBA" id="ARBA00023274"/>
    </source>
</evidence>
<proteinExistence type="predicted"/>
<accession>A0AAJ7JI48</accession>
<dbReference type="GeneID" id="108632930"/>
<organism evidence="4 5">
    <name type="scientific">Ceratina calcarata</name>
    <dbReference type="NCBI Taxonomy" id="156304"/>
    <lineage>
        <taxon>Eukaryota</taxon>
        <taxon>Metazoa</taxon>
        <taxon>Ecdysozoa</taxon>
        <taxon>Arthropoda</taxon>
        <taxon>Hexapoda</taxon>
        <taxon>Insecta</taxon>
        <taxon>Pterygota</taxon>
        <taxon>Neoptera</taxon>
        <taxon>Endopterygota</taxon>
        <taxon>Hymenoptera</taxon>
        <taxon>Apocrita</taxon>
        <taxon>Aculeata</taxon>
        <taxon>Apoidea</taxon>
        <taxon>Anthophila</taxon>
        <taxon>Apidae</taxon>
        <taxon>Ceratina</taxon>
        <taxon>Zadontomerus</taxon>
    </lineage>
</organism>
<evidence type="ECO:0000313" key="4">
    <source>
        <dbReference type="Proteomes" id="UP000694925"/>
    </source>
</evidence>
<protein>
    <submittedName>
        <fullName evidence="5">Uncharacterized protein LOC108632930</fullName>
    </submittedName>
</protein>
<dbReference type="SUPFAM" id="SSF54999">
    <property type="entry name" value="Ribosomal protein S10"/>
    <property type="match status" value="1"/>
</dbReference>
<dbReference type="AlphaFoldDB" id="A0AAJ7JI48"/>
<dbReference type="KEGG" id="ccal:108632930"/>
<dbReference type="GO" id="GO:0005761">
    <property type="term" value="C:mitochondrial ribosome"/>
    <property type="evidence" value="ECO:0007669"/>
    <property type="project" value="InterPro"/>
</dbReference>
<dbReference type="GO" id="GO:1990904">
    <property type="term" value="C:ribonucleoprotein complex"/>
    <property type="evidence" value="ECO:0007669"/>
    <property type="project" value="UniProtKB-KW"/>
</dbReference>
<dbReference type="Pfam" id="PF00338">
    <property type="entry name" value="Ribosomal_S10"/>
    <property type="match status" value="1"/>
</dbReference>
<keyword evidence="4" id="KW-1185">Reference proteome</keyword>
<evidence type="ECO:0000313" key="5">
    <source>
        <dbReference type="RefSeq" id="XP_017893304.1"/>
    </source>
</evidence>
<dbReference type="InterPro" id="IPR036838">
    <property type="entry name" value="Ribosomal_uS10_dom_sf"/>
</dbReference>
<reference evidence="5" key="1">
    <citation type="submission" date="2025-08" db="UniProtKB">
        <authorList>
            <consortium name="RefSeq"/>
        </authorList>
    </citation>
    <scope>IDENTIFICATION</scope>
    <source>
        <tissue evidence="5">Whole body</tissue>
    </source>
</reference>
<evidence type="ECO:0000259" key="3">
    <source>
        <dbReference type="SMART" id="SM01403"/>
    </source>
</evidence>
<dbReference type="SMART" id="SM01403">
    <property type="entry name" value="Ribosomal_S10"/>
    <property type="match status" value="1"/>
</dbReference>